<dbReference type="EMBL" id="VCQU01000001">
    <property type="protein sequence ID" value="NMN93828.1"/>
    <property type="molecule type" value="Genomic_DNA"/>
</dbReference>
<dbReference type="RefSeq" id="WP_169584516.1">
    <property type="nucleotide sequence ID" value="NZ_VCQU01000001.1"/>
</dbReference>
<gene>
    <name evidence="3" type="ORF">FGL95_02080</name>
</gene>
<feature type="domain" description="Mce/MlaD" evidence="1">
    <location>
        <begin position="44"/>
        <end position="118"/>
    </location>
</feature>
<dbReference type="InterPro" id="IPR052336">
    <property type="entry name" value="MlaD_Phospholipid_Transporter"/>
</dbReference>
<dbReference type="AlphaFoldDB" id="A0A848K8T6"/>
<dbReference type="Pfam" id="PF11887">
    <property type="entry name" value="Mce4_CUP1"/>
    <property type="match status" value="1"/>
</dbReference>
<keyword evidence="4" id="KW-1185">Reference proteome</keyword>
<dbReference type="PANTHER" id="PTHR33371">
    <property type="entry name" value="INTERMEMBRANE PHOSPHOLIPID TRANSPORT SYSTEM BINDING PROTEIN MLAD-RELATED"/>
    <property type="match status" value="1"/>
</dbReference>
<evidence type="ECO:0000259" key="1">
    <source>
        <dbReference type="Pfam" id="PF02470"/>
    </source>
</evidence>
<dbReference type="NCBIfam" id="TIGR00996">
    <property type="entry name" value="Mtu_fam_mce"/>
    <property type="match status" value="1"/>
</dbReference>
<proteinExistence type="predicted"/>
<sequence length="376" mass="39529">MSVLARRSAIVLCGLIIGSTLTGCGWTGLNQLALPGTVGTGEGSWTVDIEMPDVSTLTENARVRVNDVNVGTVRRIRVENDHALVSVSLEPDVELPANTSAKVGVTSLLGSAHLELIAPTEHGAGKLHDGDRIPLERAGEYPTTEQTLSTLSVLLTGGGVGKLEEINREVGEALGGREDVVRNLLTNVEDFTRRLNDQRDDIIRALEGIDRFAKVVADDRVIVDNGLRTLDPALATLNKQRDDLTNAITAIGDFAGAADRVISGSRADLDVNLRALEPALRGLADAGPALPSSASLLATVPFPLNTYRNAVQGDFANLFLNLDLTTKRLDTALLTGTPAIGQLASLGGLIGQLPPIPPIQGNPLITPLNIPGQGGN</sequence>
<dbReference type="InterPro" id="IPR024516">
    <property type="entry name" value="Mce_C"/>
</dbReference>
<feature type="domain" description="Mammalian cell entry C-terminal" evidence="2">
    <location>
        <begin position="125"/>
        <end position="292"/>
    </location>
</feature>
<dbReference type="InterPro" id="IPR005693">
    <property type="entry name" value="Mce"/>
</dbReference>
<dbReference type="PANTHER" id="PTHR33371:SF15">
    <property type="entry name" value="LIPOPROTEIN LPRN"/>
    <property type="match status" value="1"/>
</dbReference>
<dbReference type="Proteomes" id="UP000535543">
    <property type="component" value="Unassembled WGS sequence"/>
</dbReference>
<evidence type="ECO:0000313" key="4">
    <source>
        <dbReference type="Proteomes" id="UP000535543"/>
    </source>
</evidence>
<dbReference type="PROSITE" id="PS51257">
    <property type="entry name" value="PROKAR_LIPOPROTEIN"/>
    <property type="match status" value="1"/>
</dbReference>
<reference evidence="3 4" key="2">
    <citation type="submission" date="2020-06" db="EMBL/GenBank/DDBJ databases">
        <title>Antribacter stalactiti gen. nov., sp. nov., a new member of the family Nacardiaceae isolated from a cave.</title>
        <authorList>
            <person name="Kim I.S."/>
        </authorList>
    </citation>
    <scope>NUCLEOTIDE SEQUENCE [LARGE SCALE GENOMIC DNA]</scope>
    <source>
        <strain evidence="3 4">YC2-7</strain>
    </source>
</reference>
<reference evidence="3 4" key="1">
    <citation type="submission" date="2019-05" db="EMBL/GenBank/DDBJ databases">
        <authorList>
            <person name="Lee S.D."/>
        </authorList>
    </citation>
    <scope>NUCLEOTIDE SEQUENCE [LARGE SCALE GENOMIC DNA]</scope>
    <source>
        <strain evidence="3 4">YC2-7</strain>
    </source>
</reference>
<protein>
    <submittedName>
        <fullName evidence="3">MCE family protein</fullName>
    </submittedName>
</protein>
<dbReference type="Pfam" id="PF02470">
    <property type="entry name" value="MlaD"/>
    <property type="match status" value="1"/>
</dbReference>
<evidence type="ECO:0000259" key="2">
    <source>
        <dbReference type="Pfam" id="PF11887"/>
    </source>
</evidence>
<evidence type="ECO:0000313" key="3">
    <source>
        <dbReference type="EMBL" id="NMN93828.1"/>
    </source>
</evidence>
<organism evidence="3 4">
    <name type="scientific">Antrihabitans stalactiti</name>
    <dbReference type="NCBI Taxonomy" id="2584121"/>
    <lineage>
        <taxon>Bacteria</taxon>
        <taxon>Bacillati</taxon>
        <taxon>Actinomycetota</taxon>
        <taxon>Actinomycetes</taxon>
        <taxon>Mycobacteriales</taxon>
        <taxon>Nocardiaceae</taxon>
        <taxon>Antrihabitans</taxon>
    </lineage>
</organism>
<name>A0A848K8T6_9NOCA</name>
<dbReference type="InterPro" id="IPR003399">
    <property type="entry name" value="Mce/MlaD"/>
</dbReference>
<dbReference type="GO" id="GO:0005576">
    <property type="term" value="C:extracellular region"/>
    <property type="evidence" value="ECO:0007669"/>
    <property type="project" value="TreeGrafter"/>
</dbReference>
<accession>A0A848K8T6</accession>
<comment type="caution">
    <text evidence="3">The sequence shown here is derived from an EMBL/GenBank/DDBJ whole genome shotgun (WGS) entry which is preliminary data.</text>
</comment>